<evidence type="ECO:0000256" key="9">
    <source>
        <dbReference type="ARBA" id="ARBA00023075"/>
    </source>
</evidence>
<accession>A0A0H3UL69</accession>
<evidence type="ECO:0000256" key="14">
    <source>
        <dbReference type="SAM" id="Phobius"/>
    </source>
</evidence>
<dbReference type="AlphaFoldDB" id="A0A0H3UL69"/>
<dbReference type="InterPro" id="IPR018086">
    <property type="entry name" value="NADH_UbQ_OxRdtase_su1_CS"/>
</dbReference>
<evidence type="ECO:0000256" key="8">
    <source>
        <dbReference type="ARBA" id="ARBA00022989"/>
    </source>
</evidence>
<keyword evidence="7" id="KW-0999">Mitochondrion inner membrane</keyword>
<dbReference type="GO" id="GO:0009060">
    <property type="term" value="P:aerobic respiration"/>
    <property type="evidence" value="ECO:0007669"/>
    <property type="project" value="TreeGrafter"/>
</dbReference>
<feature type="transmembrane region" description="Helical" evidence="14">
    <location>
        <begin position="147"/>
        <end position="170"/>
    </location>
</feature>
<keyword evidence="5" id="KW-0813">Transport</keyword>
<evidence type="ECO:0000256" key="7">
    <source>
        <dbReference type="ARBA" id="ARBA00022792"/>
    </source>
</evidence>
<dbReference type="HAMAP" id="MF_01350">
    <property type="entry name" value="NDH1_NuoH"/>
    <property type="match status" value="1"/>
</dbReference>
<evidence type="ECO:0000256" key="10">
    <source>
        <dbReference type="ARBA" id="ARBA00023128"/>
    </source>
</evidence>
<keyword evidence="6 12" id="KW-0812">Transmembrane</keyword>
<dbReference type="EC" id="7.1.1.2" evidence="13"/>
<gene>
    <name evidence="15" type="primary">NADH1</name>
</gene>
<keyword evidence="9 13" id="KW-0830">Ubiquinone</keyword>
<keyword evidence="11 14" id="KW-0472">Membrane</keyword>
<dbReference type="PANTHER" id="PTHR11432">
    <property type="entry name" value="NADH DEHYDROGENASE SUBUNIT 1"/>
    <property type="match status" value="1"/>
</dbReference>
<comment type="function">
    <text evidence="1">Core subunit of the mitochondrial membrane respiratory chain NADH dehydrogenase (Complex I) that is believed to belong to the minimal assembly required for catalysis. Complex I functions in the transfer of electrons from NADH to the respiratory chain. The immediate electron acceptor for the enzyme is believed to be ubiquinone.</text>
</comment>
<keyword evidence="12" id="KW-0520">NAD</keyword>
<keyword evidence="8 14" id="KW-1133">Transmembrane helix</keyword>
<dbReference type="EMBL" id="KJ938491">
    <property type="protein sequence ID" value="AIS38215.1"/>
    <property type="molecule type" value="Genomic_DNA"/>
</dbReference>
<evidence type="ECO:0000256" key="2">
    <source>
        <dbReference type="ARBA" id="ARBA00004448"/>
    </source>
</evidence>
<feature type="transmembrane region" description="Helical" evidence="14">
    <location>
        <begin position="76"/>
        <end position="96"/>
    </location>
</feature>
<feature type="transmembrane region" description="Helical" evidence="14">
    <location>
        <begin position="293"/>
        <end position="315"/>
    </location>
</feature>
<dbReference type="GO" id="GO:0003954">
    <property type="term" value="F:NADH dehydrogenase activity"/>
    <property type="evidence" value="ECO:0007669"/>
    <property type="project" value="TreeGrafter"/>
</dbReference>
<keyword evidence="10 13" id="KW-0496">Mitochondrion</keyword>
<evidence type="ECO:0000256" key="4">
    <source>
        <dbReference type="ARBA" id="ARBA00021009"/>
    </source>
</evidence>
<proteinExistence type="inferred from homology"/>
<evidence type="ECO:0000256" key="11">
    <source>
        <dbReference type="ARBA" id="ARBA00023136"/>
    </source>
</evidence>
<feature type="transmembrane region" description="Helical" evidence="14">
    <location>
        <begin position="103"/>
        <end position="127"/>
    </location>
</feature>
<evidence type="ECO:0000256" key="1">
    <source>
        <dbReference type="ARBA" id="ARBA00003257"/>
    </source>
</evidence>
<feature type="transmembrane region" description="Helical" evidence="14">
    <location>
        <begin position="177"/>
        <end position="194"/>
    </location>
</feature>
<evidence type="ECO:0000256" key="13">
    <source>
        <dbReference type="RuleBase" id="RU000473"/>
    </source>
</evidence>
<dbReference type="PROSITE" id="PS00667">
    <property type="entry name" value="COMPLEX1_ND1_1"/>
    <property type="match status" value="1"/>
</dbReference>
<reference evidence="15" key="1">
    <citation type="submission" date="2014-06" db="EMBL/GenBank/DDBJ databases">
        <title>Organization, phylogenetic informative rearrangements and comparative analysis of the mitochondrial genome of bioluminescent Elateroidea (Coleoptera: Polyphaga).</title>
        <authorList>
            <person name="Amaral D.T."/>
            <person name="Mitani Y."/>
            <person name="Ohmiya Y."/>
            <person name="Viviani V."/>
        </authorList>
    </citation>
    <scope>NUCLEOTIDE SEQUENCE</scope>
</reference>
<evidence type="ECO:0000313" key="15">
    <source>
        <dbReference type="EMBL" id="AIS38215.1"/>
    </source>
</evidence>
<feature type="transmembrane region" description="Helical" evidence="14">
    <location>
        <begin position="6"/>
        <end position="27"/>
    </location>
</feature>
<dbReference type="Pfam" id="PF00146">
    <property type="entry name" value="NADHdh"/>
    <property type="match status" value="1"/>
</dbReference>
<protein>
    <recommendedName>
        <fullName evidence="4 13">NADH-ubiquinone oxidoreductase chain 1</fullName>
        <ecNumber evidence="13">7.1.1.2</ecNumber>
    </recommendedName>
</protein>
<evidence type="ECO:0000256" key="12">
    <source>
        <dbReference type="RuleBase" id="RU000471"/>
    </source>
</evidence>
<evidence type="ECO:0000256" key="6">
    <source>
        <dbReference type="ARBA" id="ARBA00022692"/>
    </source>
</evidence>
<geneLocation type="mitochondrion" evidence="15"/>
<organism evidence="15">
    <name type="scientific">Teslasena femoralis</name>
    <dbReference type="NCBI Taxonomy" id="1622175"/>
    <lineage>
        <taxon>Eukaryota</taxon>
        <taxon>Metazoa</taxon>
        <taxon>Ecdysozoa</taxon>
        <taxon>Arthropoda</taxon>
        <taxon>Hexapoda</taxon>
        <taxon>Insecta</taxon>
        <taxon>Pterygota</taxon>
        <taxon>Neoptera</taxon>
        <taxon>Endopterygota</taxon>
        <taxon>Coleoptera</taxon>
        <taxon>Polyphaga</taxon>
        <taxon>Elateriformia</taxon>
        <taxon>Elateroidea</taxon>
        <taxon>Elateridae</taxon>
        <taxon>Physodactylinae</taxon>
        <taxon>Teslasena</taxon>
    </lineage>
</organism>
<dbReference type="PROSITE" id="PS00668">
    <property type="entry name" value="COMPLEX1_ND1_2"/>
    <property type="match status" value="1"/>
</dbReference>
<dbReference type="GO" id="GO:0005743">
    <property type="term" value="C:mitochondrial inner membrane"/>
    <property type="evidence" value="ECO:0007669"/>
    <property type="project" value="UniProtKB-SubCell"/>
</dbReference>
<dbReference type="InterPro" id="IPR001694">
    <property type="entry name" value="NADH_UbQ_OxRdtase_su1/FPO"/>
</dbReference>
<feature type="transmembrane region" description="Helical" evidence="14">
    <location>
        <begin position="244"/>
        <end position="273"/>
    </location>
</feature>
<name>A0A0H3UL69_9COLE</name>
<dbReference type="PANTHER" id="PTHR11432:SF3">
    <property type="entry name" value="NADH-UBIQUINONE OXIDOREDUCTASE CHAIN 1"/>
    <property type="match status" value="1"/>
</dbReference>
<comment type="similarity">
    <text evidence="3 12">Belongs to the complex I subunit 1 family.</text>
</comment>
<evidence type="ECO:0000256" key="3">
    <source>
        <dbReference type="ARBA" id="ARBA00010535"/>
    </source>
</evidence>
<evidence type="ECO:0000256" key="5">
    <source>
        <dbReference type="ARBA" id="ARBA00022448"/>
    </source>
</evidence>
<sequence length="316" mass="36340">MFFLDVILMLISMVILIVCVLVGVAFLTLLERKVLGYIQIRKGPNKVGFMGILQPFSDAIKLFTKEQASPLMANFWSYYFSPVFSLFLSLILWLCIPLISGLFYFPLGILYFLCCSSLGVYTIMIAGWSSNSNYSLLGGLRCVAQTISYEVSLALVLLSYLILVSSLSLIDFCDYQLYGWFLFLSFPLGLIWFVSSLAETNRTPFDFAEGESELVSGFNIEYSSGGFALIFLSEYSNILLMSMFFSLVFLGGDLYSFVFFFKLLFVSFLFIWVRGTLPRFRYDKLMYLAWKSFLPVSLNYLFFFWGLKIYIFIFFI</sequence>
<dbReference type="GO" id="GO:0008137">
    <property type="term" value="F:NADH dehydrogenase (ubiquinone) activity"/>
    <property type="evidence" value="ECO:0007669"/>
    <property type="project" value="UniProtKB-EC"/>
</dbReference>
<comment type="catalytic activity">
    <reaction evidence="13">
        <text>a ubiquinone + NADH + 5 H(+)(in) = a ubiquinol + NAD(+) + 4 H(+)(out)</text>
        <dbReference type="Rhea" id="RHEA:29091"/>
        <dbReference type="Rhea" id="RHEA-COMP:9565"/>
        <dbReference type="Rhea" id="RHEA-COMP:9566"/>
        <dbReference type="ChEBI" id="CHEBI:15378"/>
        <dbReference type="ChEBI" id="CHEBI:16389"/>
        <dbReference type="ChEBI" id="CHEBI:17976"/>
        <dbReference type="ChEBI" id="CHEBI:57540"/>
        <dbReference type="ChEBI" id="CHEBI:57945"/>
        <dbReference type="EC" id="7.1.1.2"/>
    </reaction>
</comment>
<comment type="subcellular location">
    <subcellularLocation>
        <location evidence="2 12">Mitochondrion inner membrane</location>
        <topology evidence="2 12">Multi-pass membrane protein</topology>
    </subcellularLocation>
</comment>